<keyword evidence="2" id="KW-1185">Reference proteome</keyword>
<dbReference type="AlphaFoldDB" id="A0A9P6ZX17"/>
<dbReference type="OrthoDB" id="2663779at2759"/>
<dbReference type="EMBL" id="JABBWD010000021">
    <property type="protein sequence ID" value="KAG1777371.1"/>
    <property type="molecule type" value="Genomic_DNA"/>
</dbReference>
<sequence>MPARNTLFATACAAQRSNTDLVIYSRDAGQCVEIAYPVSRGFRIVPSGIAAYLLRRCCFWECFCGLAYEHPTPVRFVTSAIGHTQVVCHFRDHRCGFSSMFIIFAASYYLLHYFQSTLTRHDIRRCSNHRMMTSQHEVFFLLHAEGINIIHP</sequence>
<comment type="caution">
    <text evidence="1">The sequence shown here is derived from an EMBL/GenBank/DDBJ whole genome shotgun (WGS) entry which is preliminary data.</text>
</comment>
<reference evidence="1" key="1">
    <citation type="journal article" date="2020" name="New Phytol.">
        <title>Comparative genomics reveals dynamic genome evolution in host specialist ectomycorrhizal fungi.</title>
        <authorList>
            <person name="Lofgren L.A."/>
            <person name="Nguyen N.H."/>
            <person name="Vilgalys R."/>
            <person name="Ruytinx J."/>
            <person name="Liao H.L."/>
            <person name="Branco S."/>
            <person name="Kuo A."/>
            <person name="LaButti K."/>
            <person name="Lipzen A."/>
            <person name="Andreopoulos W."/>
            <person name="Pangilinan J."/>
            <person name="Riley R."/>
            <person name="Hundley H."/>
            <person name="Na H."/>
            <person name="Barry K."/>
            <person name="Grigoriev I.V."/>
            <person name="Stajich J.E."/>
            <person name="Kennedy P.G."/>
        </authorList>
    </citation>
    <scope>NUCLEOTIDE SEQUENCE</scope>
    <source>
        <strain evidence="1">DOB743</strain>
    </source>
</reference>
<evidence type="ECO:0000313" key="1">
    <source>
        <dbReference type="EMBL" id="KAG1777371.1"/>
    </source>
</evidence>
<organism evidence="1 2">
    <name type="scientific">Suillus placidus</name>
    <dbReference type="NCBI Taxonomy" id="48579"/>
    <lineage>
        <taxon>Eukaryota</taxon>
        <taxon>Fungi</taxon>
        <taxon>Dikarya</taxon>
        <taxon>Basidiomycota</taxon>
        <taxon>Agaricomycotina</taxon>
        <taxon>Agaricomycetes</taxon>
        <taxon>Agaricomycetidae</taxon>
        <taxon>Boletales</taxon>
        <taxon>Suillineae</taxon>
        <taxon>Suillaceae</taxon>
        <taxon>Suillus</taxon>
    </lineage>
</organism>
<proteinExistence type="predicted"/>
<name>A0A9P6ZX17_9AGAM</name>
<protein>
    <submittedName>
        <fullName evidence="1">Uncharacterized protein</fullName>
    </submittedName>
</protein>
<dbReference type="Proteomes" id="UP000714275">
    <property type="component" value="Unassembled WGS sequence"/>
</dbReference>
<gene>
    <name evidence="1" type="ORF">EV702DRAFT_276961</name>
</gene>
<accession>A0A9P6ZX17</accession>
<evidence type="ECO:0000313" key="2">
    <source>
        <dbReference type="Proteomes" id="UP000714275"/>
    </source>
</evidence>